<feature type="compositionally biased region" description="Basic and acidic residues" evidence="1">
    <location>
        <begin position="33"/>
        <end position="42"/>
    </location>
</feature>
<dbReference type="OrthoDB" id="8192785at2759"/>
<gene>
    <name evidence="3" type="ORF">HOLleu_18535</name>
</gene>
<dbReference type="PROSITE" id="PS50017">
    <property type="entry name" value="DEATH_DOMAIN"/>
    <property type="match status" value="1"/>
</dbReference>
<dbReference type="EMBL" id="JAIZAY010000008">
    <property type="protein sequence ID" value="KAJ8037654.1"/>
    <property type="molecule type" value="Genomic_DNA"/>
</dbReference>
<dbReference type="Pfam" id="PF00531">
    <property type="entry name" value="Death"/>
    <property type="match status" value="1"/>
</dbReference>
<dbReference type="SUPFAM" id="SSF47986">
    <property type="entry name" value="DEATH domain"/>
    <property type="match status" value="1"/>
</dbReference>
<reference evidence="3" key="1">
    <citation type="submission" date="2021-10" db="EMBL/GenBank/DDBJ databases">
        <title>Tropical sea cucumber genome reveals ecological adaptation and Cuvierian tubules defense mechanism.</title>
        <authorList>
            <person name="Chen T."/>
        </authorList>
    </citation>
    <scope>NUCLEOTIDE SEQUENCE</scope>
    <source>
        <strain evidence="3">Nanhai2018</strain>
        <tissue evidence="3">Muscle</tissue>
    </source>
</reference>
<name>A0A9Q1C3Y3_HOLLE</name>
<evidence type="ECO:0000256" key="1">
    <source>
        <dbReference type="SAM" id="MobiDB-lite"/>
    </source>
</evidence>
<organism evidence="3 4">
    <name type="scientific">Holothuria leucospilota</name>
    <name type="common">Black long sea cucumber</name>
    <name type="synonym">Mertensiothuria leucospilota</name>
    <dbReference type="NCBI Taxonomy" id="206669"/>
    <lineage>
        <taxon>Eukaryota</taxon>
        <taxon>Metazoa</taxon>
        <taxon>Echinodermata</taxon>
        <taxon>Eleutherozoa</taxon>
        <taxon>Echinozoa</taxon>
        <taxon>Holothuroidea</taxon>
        <taxon>Aspidochirotacea</taxon>
        <taxon>Aspidochirotida</taxon>
        <taxon>Holothuriidae</taxon>
        <taxon>Holothuria</taxon>
    </lineage>
</organism>
<evidence type="ECO:0000313" key="4">
    <source>
        <dbReference type="Proteomes" id="UP001152320"/>
    </source>
</evidence>
<dbReference type="Pfam" id="PF15868">
    <property type="entry name" value="MBF2"/>
    <property type="match status" value="1"/>
</dbReference>
<proteinExistence type="predicted"/>
<accession>A0A9Q1C3Y3</accession>
<dbReference type="PANTHER" id="PTHR37685:SF1">
    <property type="entry name" value="GEO11136P1-RELATED"/>
    <property type="match status" value="1"/>
</dbReference>
<dbReference type="Gene3D" id="1.10.533.10">
    <property type="entry name" value="Death Domain, Fas"/>
    <property type="match status" value="1"/>
</dbReference>
<dbReference type="Proteomes" id="UP001152320">
    <property type="component" value="Chromosome 8"/>
</dbReference>
<evidence type="ECO:0000259" key="2">
    <source>
        <dbReference type="PROSITE" id="PS50017"/>
    </source>
</evidence>
<protein>
    <submittedName>
        <fullName evidence="3">Salivary secreted peptide</fullName>
    </submittedName>
</protein>
<dbReference type="AlphaFoldDB" id="A0A9Q1C3Y3"/>
<dbReference type="GO" id="GO:0007165">
    <property type="term" value="P:signal transduction"/>
    <property type="evidence" value="ECO:0007669"/>
    <property type="project" value="InterPro"/>
</dbReference>
<evidence type="ECO:0000313" key="3">
    <source>
        <dbReference type="EMBL" id="KAJ8037654.1"/>
    </source>
</evidence>
<comment type="caution">
    <text evidence="3">The sequence shown here is derived from an EMBL/GenBank/DDBJ whole genome shotgun (WGS) entry which is preliminary data.</text>
</comment>
<keyword evidence="4" id="KW-1185">Reference proteome</keyword>
<feature type="domain" description="Death" evidence="2">
    <location>
        <begin position="1"/>
        <end position="38"/>
    </location>
</feature>
<dbReference type="CDD" id="cd01670">
    <property type="entry name" value="Death"/>
    <property type="match status" value="1"/>
</dbReference>
<dbReference type="InterPro" id="IPR031734">
    <property type="entry name" value="MBF2"/>
</dbReference>
<feature type="region of interest" description="Disordered" evidence="1">
    <location>
        <begin position="33"/>
        <end position="66"/>
    </location>
</feature>
<sequence>MLLSWKQREGSQATRRVLADALQKAERKDLAELLQKEGEDKGTSNQPVQAQPPIPVTQPVKPNPRHGGLQSYVNEQGRHNLVIGRKLPTDTLLCRENIRKQGNLATLLQRQTHDFTYLKKRKEAITAVLVRDNWDDNTGGHAELIQGGPGQNLVKVRVTSQLGRGMDFTFSVYGRKASP</sequence>
<dbReference type="PANTHER" id="PTHR37685">
    <property type="entry name" value="GEO11136P1-RELATED"/>
    <property type="match status" value="1"/>
</dbReference>
<dbReference type="InterPro" id="IPR011029">
    <property type="entry name" value="DEATH-like_dom_sf"/>
</dbReference>
<dbReference type="InterPro" id="IPR000488">
    <property type="entry name" value="Death_dom"/>
</dbReference>